<feature type="binding site" evidence="4">
    <location>
        <position position="42"/>
    </location>
    <ligand>
        <name>FAD</name>
        <dbReference type="ChEBI" id="CHEBI:57692"/>
    </ligand>
</feature>
<dbReference type="EMBL" id="AB698640">
    <property type="protein sequence ID" value="BAN13413.1"/>
    <property type="molecule type" value="Genomic_DNA"/>
</dbReference>
<dbReference type="PANTHER" id="PTHR43563">
    <property type="entry name" value="AMINE OXIDASE"/>
    <property type="match status" value="1"/>
</dbReference>
<dbReference type="Pfam" id="PF01593">
    <property type="entry name" value="Amino_oxidase"/>
    <property type="match status" value="1"/>
</dbReference>
<evidence type="ECO:0000256" key="2">
    <source>
        <dbReference type="ARBA" id="ARBA00005995"/>
    </source>
</evidence>
<dbReference type="SUPFAM" id="SSF54373">
    <property type="entry name" value="FAD-linked reductases, C-terminal domain"/>
    <property type="match status" value="1"/>
</dbReference>
<accession>M5AWH1</accession>
<feature type="binding site" evidence="4">
    <location>
        <position position="451"/>
    </location>
    <ligand>
        <name>FAD</name>
        <dbReference type="ChEBI" id="CHEBI:57692"/>
    </ligand>
</feature>
<comment type="similarity">
    <text evidence="2">Belongs to the flavin monoamine oxidase family.</text>
</comment>
<evidence type="ECO:0000256" key="3">
    <source>
        <dbReference type="ARBA" id="ARBA00023002"/>
    </source>
</evidence>
<dbReference type="InterPro" id="IPR002937">
    <property type="entry name" value="Amino_oxidase"/>
</dbReference>
<dbReference type="InterPro" id="IPR036188">
    <property type="entry name" value="FAD/NAD-bd_sf"/>
</dbReference>
<evidence type="ECO:0000313" key="6">
    <source>
        <dbReference type="EMBL" id="BAN13413.1"/>
    </source>
</evidence>
<dbReference type="Gene3D" id="3.90.660.10">
    <property type="match status" value="1"/>
</dbReference>
<evidence type="ECO:0000256" key="1">
    <source>
        <dbReference type="ARBA" id="ARBA00001974"/>
    </source>
</evidence>
<feature type="binding site" evidence="4">
    <location>
        <position position="368"/>
    </location>
    <ligand>
        <name>substrate</name>
    </ligand>
</feature>
<dbReference type="Gene3D" id="1.10.405.10">
    <property type="entry name" value="Guanine Nucleotide Dissociation Inhibitor, domain 1"/>
    <property type="match status" value="1"/>
</dbReference>
<dbReference type="PRINTS" id="PR00757">
    <property type="entry name" value="AMINEOXDASEF"/>
</dbReference>
<dbReference type="Gene3D" id="3.50.50.60">
    <property type="entry name" value="FAD/NAD(P)-binding domain"/>
    <property type="match status" value="1"/>
</dbReference>
<proteinExistence type="inferred from homology"/>
<dbReference type="PANTHER" id="PTHR43563:SF1">
    <property type="entry name" value="AMINE OXIDASE [FLAVIN-CONTAINING] B"/>
    <property type="match status" value="1"/>
</dbReference>
<dbReference type="InterPro" id="IPR050703">
    <property type="entry name" value="Flavin_MAO"/>
</dbReference>
<dbReference type="GO" id="GO:0016491">
    <property type="term" value="F:oxidoreductase activity"/>
    <property type="evidence" value="ECO:0007669"/>
    <property type="project" value="UniProtKB-KW"/>
</dbReference>
<dbReference type="InterPro" id="IPR001613">
    <property type="entry name" value="Flavin_amine_oxidase"/>
</dbReference>
<dbReference type="SUPFAM" id="SSF51905">
    <property type="entry name" value="FAD/NAD(P)-binding domain"/>
    <property type="match status" value="1"/>
</dbReference>
<dbReference type="AlphaFoldDB" id="M5AWH1"/>
<dbReference type="SMR" id="M5AWH1"/>
<organism evidence="6">
    <name type="scientific">Microbacterium oxydans</name>
    <dbReference type="NCBI Taxonomy" id="82380"/>
    <lineage>
        <taxon>Bacteria</taxon>
        <taxon>Bacillati</taxon>
        <taxon>Actinomycetota</taxon>
        <taxon>Actinomycetes</taxon>
        <taxon>Micrococcales</taxon>
        <taxon>Microbacteriaceae</taxon>
        <taxon>Microbacterium</taxon>
    </lineage>
</organism>
<sequence length="488" mass="53056">MCRSRQAARSKREESALTHLNTYESVTPDPDVDVIIIGAGISGSAAAKALHDQGASVLVVEANDRIGGRTWTEQEGAPGGPIDYGGMFIGETHTHLIELGTSLGLEMTPSGKPGDDTYIVAGNVLRAPDDQLDPNLPFVPEFLSSLKALDELADSVGWDQPWASPNAAALDSKTVATWLAETIESEEVRRLHTVIVNTLLGADPYEVSLLYWAYYVSECEGIQSLMGTRDGAQWAWWFGGAAQVSWRIADAIGRDKFLLEWPVDRIEHDESGVTLFSGQRSLRARHIVIAMSPLAANQIRFEPALPTSRAQLQARAPMGRYYKVQARYPSSFWVEQGYSGALLDTEDVGVFLLDGTKPTDTLATLIGFIGGSNYDRWAAHTPQERERAFLDLLVKAFGPQAADPSYFHETDWTQQEWAKGGPVTYMPPGVLANFGAALRDPVGKVHFAGTEASFQWSGYMEGGVRAGQKAAAAIAEELERTANKGALV</sequence>
<reference evidence="6" key="1">
    <citation type="journal article" date="2013" name="PLoS ONE">
        <title>Structural Analysis of a Novel Cyclohexylamine Oxidase from Brevibacterium oxydans IH-35A.</title>
        <authorList>
            <person name="Mirza I.A."/>
            <person name="Burk D.L."/>
            <person name="Xiong B."/>
            <person name="Iwaki H."/>
            <person name="Hasegawa Y."/>
            <person name="Grosse S."/>
            <person name="Lau P.C.K."/>
            <person name="Berghuis A.M."/>
        </authorList>
    </citation>
    <scope>NUCLEOTIDE SEQUENCE</scope>
    <source>
        <strain evidence="6">IH-35A</strain>
    </source>
</reference>
<dbReference type="BRENDA" id="1.4.3.12">
    <property type="organism ID" value="972"/>
</dbReference>
<feature type="binding site" evidence="4">
    <location>
        <begin position="61"/>
        <end position="62"/>
    </location>
    <ligand>
        <name>FAD</name>
        <dbReference type="ChEBI" id="CHEBI:57692"/>
    </ligand>
</feature>
<evidence type="ECO:0000256" key="4">
    <source>
        <dbReference type="PIRSR" id="PIRSR601613-1"/>
    </source>
</evidence>
<keyword evidence="3" id="KW-0560">Oxidoreductase</keyword>
<gene>
    <name evidence="6" type="primary">chaA</name>
</gene>
<evidence type="ECO:0000259" key="5">
    <source>
        <dbReference type="Pfam" id="PF01593"/>
    </source>
</evidence>
<name>M5AWH1_9MICO</name>
<feature type="domain" description="Amine oxidase" evidence="5">
    <location>
        <begin position="41"/>
        <end position="474"/>
    </location>
</feature>
<comment type="cofactor">
    <cofactor evidence="1">
        <name>FAD</name>
        <dbReference type="ChEBI" id="CHEBI:57692"/>
    </cofactor>
</comment>
<protein>
    <submittedName>
        <fullName evidence="6">Cyclohexylamine oxidase</fullName>
    </submittedName>
</protein>
<feature type="binding site" evidence="4">
    <location>
        <position position="263"/>
    </location>
    <ligand>
        <name>FAD</name>
        <dbReference type="ChEBI" id="CHEBI:57692"/>
    </ligand>
</feature>